<protein>
    <recommendedName>
        <fullName evidence="2">Histidine kinase/HSP90-like ATPase domain-containing protein</fullName>
    </recommendedName>
</protein>
<gene>
    <name evidence="3" type="ORF">GCM10009864_25070</name>
</gene>
<dbReference type="InterPro" id="IPR003594">
    <property type="entry name" value="HATPase_dom"/>
</dbReference>
<dbReference type="PANTHER" id="PTHR35526:SF3">
    <property type="entry name" value="ANTI-SIGMA-F FACTOR RSBW"/>
    <property type="match status" value="1"/>
</dbReference>
<evidence type="ECO:0000313" key="4">
    <source>
        <dbReference type="Proteomes" id="UP001500994"/>
    </source>
</evidence>
<accession>A0ABP6E1L7</accession>
<dbReference type="PANTHER" id="PTHR35526">
    <property type="entry name" value="ANTI-SIGMA-F FACTOR RSBW-RELATED"/>
    <property type="match status" value="1"/>
</dbReference>
<dbReference type="EMBL" id="BAAARK010000006">
    <property type="protein sequence ID" value="GAA2657592.1"/>
    <property type="molecule type" value="Genomic_DNA"/>
</dbReference>
<dbReference type="Pfam" id="PF13581">
    <property type="entry name" value="HATPase_c_2"/>
    <property type="match status" value="1"/>
</dbReference>
<dbReference type="Proteomes" id="UP001500994">
    <property type="component" value="Unassembled WGS sequence"/>
</dbReference>
<dbReference type="SUPFAM" id="SSF55874">
    <property type="entry name" value="ATPase domain of HSP90 chaperone/DNA topoisomerase II/histidine kinase"/>
    <property type="match status" value="1"/>
</dbReference>
<dbReference type="InterPro" id="IPR050267">
    <property type="entry name" value="Anti-sigma-factor_SerPK"/>
</dbReference>
<name>A0ABP6E1L7_9ACTN</name>
<organism evidence="3 4">
    <name type="scientific">Streptomyces lunalinharesii</name>
    <dbReference type="NCBI Taxonomy" id="333384"/>
    <lineage>
        <taxon>Bacteria</taxon>
        <taxon>Bacillati</taxon>
        <taxon>Actinomycetota</taxon>
        <taxon>Actinomycetes</taxon>
        <taxon>Kitasatosporales</taxon>
        <taxon>Streptomycetaceae</taxon>
        <taxon>Streptomyces</taxon>
    </lineage>
</organism>
<sequence length="158" mass="17004">MTMAPLPSVAPPLRPLTLTIPGYTQTLPLIPQAVGQARASVRTTLACWCLDSLIDSAQLVVSELVTNALRHATPIRLPEEEPICCRLTVERPEHTAVRITVSDPSPCGPVQRHPDAESETGRGLRVLSELSADWGVAKTSAGKSVWALLRVGRQGVEQ</sequence>
<keyword evidence="1" id="KW-0808">Transferase</keyword>
<evidence type="ECO:0000259" key="2">
    <source>
        <dbReference type="Pfam" id="PF13581"/>
    </source>
</evidence>
<reference evidence="4" key="1">
    <citation type="journal article" date="2019" name="Int. J. Syst. Evol. Microbiol.">
        <title>The Global Catalogue of Microorganisms (GCM) 10K type strain sequencing project: providing services to taxonomists for standard genome sequencing and annotation.</title>
        <authorList>
            <consortium name="The Broad Institute Genomics Platform"/>
            <consortium name="The Broad Institute Genome Sequencing Center for Infectious Disease"/>
            <person name="Wu L."/>
            <person name="Ma J."/>
        </authorList>
    </citation>
    <scope>NUCLEOTIDE SEQUENCE [LARGE SCALE GENOMIC DNA]</scope>
    <source>
        <strain evidence="4">JCM 16374</strain>
    </source>
</reference>
<dbReference type="Gene3D" id="3.30.565.10">
    <property type="entry name" value="Histidine kinase-like ATPase, C-terminal domain"/>
    <property type="match status" value="1"/>
</dbReference>
<comment type="caution">
    <text evidence="3">The sequence shown here is derived from an EMBL/GenBank/DDBJ whole genome shotgun (WGS) entry which is preliminary data.</text>
</comment>
<keyword evidence="1" id="KW-0418">Kinase</keyword>
<feature type="domain" description="Histidine kinase/HSP90-like ATPase" evidence="2">
    <location>
        <begin position="31"/>
        <end position="146"/>
    </location>
</feature>
<evidence type="ECO:0000313" key="3">
    <source>
        <dbReference type="EMBL" id="GAA2657592.1"/>
    </source>
</evidence>
<proteinExistence type="predicted"/>
<dbReference type="CDD" id="cd16936">
    <property type="entry name" value="HATPase_RsbW-like"/>
    <property type="match status" value="1"/>
</dbReference>
<dbReference type="InterPro" id="IPR036890">
    <property type="entry name" value="HATPase_C_sf"/>
</dbReference>
<evidence type="ECO:0000256" key="1">
    <source>
        <dbReference type="ARBA" id="ARBA00022527"/>
    </source>
</evidence>
<keyword evidence="1" id="KW-0723">Serine/threonine-protein kinase</keyword>
<keyword evidence="4" id="KW-1185">Reference proteome</keyword>